<feature type="region of interest" description="Disordered" evidence="1">
    <location>
        <begin position="1060"/>
        <end position="1186"/>
    </location>
</feature>
<reference evidence="3 4" key="1">
    <citation type="submission" date="2019-07" db="EMBL/GenBank/DDBJ databases">
        <title>Genomes of Cafeteria roenbergensis.</title>
        <authorList>
            <person name="Fischer M.G."/>
            <person name="Hackl T."/>
            <person name="Roman M."/>
        </authorList>
    </citation>
    <scope>NUCLEOTIDE SEQUENCE [LARGE SCALE GENOMIC DNA]</scope>
    <source>
        <strain evidence="3 4">Cflag</strain>
    </source>
</reference>
<feature type="region of interest" description="Disordered" evidence="1">
    <location>
        <begin position="778"/>
        <end position="815"/>
    </location>
</feature>
<feature type="region of interest" description="Disordered" evidence="1">
    <location>
        <begin position="1229"/>
        <end position="1256"/>
    </location>
</feature>
<feature type="region of interest" description="Disordered" evidence="1">
    <location>
        <begin position="1483"/>
        <end position="1517"/>
    </location>
</feature>
<dbReference type="InterPro" id="IPR003961">
    <property type="entry name" value="FN3_dom"/>
</dbReference>
<feature type="compositionally biased region" description="Basic and acidic residues" evidence="1">
    <location>
        <begin position="10"/>
        <end position="37"/>
    </location>
</feature>
<dbReference type="InterPro" id="IPR036116">
    <property type="entry name" value="FN3_sf"/>
</dbReference>
<dbReference type="PROSITE" id="PS50853">
    <property type="entry name" value="FN3"/>
    <property type="match status" value="1"/>
</dbReference>
<organism evidence="3 4">
    <name type="scientific">Cafeteria roenbergensis</name>
    <name type="common">Marine flagellate</name>
    <dbReference type="NCBI Taxonomy" id="33653"/>
    <lineage>
        <taxon>Eukaryota</taxon>
        <taxon>Sar</taxon>
        <taxon>Stramenopiles</taxon>
        <taxon>Bigyra</taxon>
        <taxon>Opalozoa</taxon>
        <taxon>Bicosoecida</taxon>
        <taxon>Cafeteriaceae</taxon>
        <taxon>Cafeteria</taxon>
    </lineage>
</organism>
<dbReference type="EMBL" id="VLTM01000021">
    <property type="protein sequence ID" value="KAA0163633.1"/>
    <property type="molecule type" value="Genomic_DNA"/>
</dbReference>
<feature type="region of interest" description="Disordered" evidence="1">
    <location>
        <begin position="1425"/>
        <end position="1446"/>
    </location>
</feature>
<sequence length="1608" mass="162738">MAQAGSFEEWLAKVEDDEQAKAEEKRQAEAEAREAALRKQQSTEGAFETWVQGKAHRARAVEALGVMGRSRGSVDEMSLRIATALAVVDRQLGIPAQGSFPRGDGGGPRGTRTLAHDYLRWCRSNRVFERVAIPDKVLKELSPGLREMLDEKPVEGAAPGAEGGAAPTSFSITNLSHAAQPEAPAPGMLPPPLSHDDAVKNALFAKTARAEWVAAQARVEEAVSVAEAEVREAREERLAGMSAAAAAAAREAAERADADVAGAGAEERPAPGSTRWAAFTKAGSAQLAAWAEEDLRSRAEADAAELREKNARGKAAHSGWLSRKEAQAVALPTAEEWERARLAEEAAKAGSTLAAARASSAARKRPPIGTTAALALEARAAVAGRKGGGAVHAPGDLQASRDALAERGFVFSKNFCDPSDGEIDDEGRERLQQAREQAAAAPWRLAADGRFVPLRAVRQSDVERWQGVGASLAGIGEPSLLTAWTVWSSPLFSAAECTAEWTRLREAEEAAAAAGNSGDAGDGSGDAAGDQACRGSIDRAEQGLAALRAAAVPHAKEAKGVQARLSGRAPGAPLLEKLATGLGPDRLEGVHASLRVAMPPHASGGPRRVGGPAAWLGLRWAASPEATEASLPAFFVVEACPSRGGGGGASGGASGGGRRGGAAAKGIAWTRVAVDPPPPSPDGEVEAASLACFVEGLRPGARFLVRARAINAFGASPFTFVEVAAQLEAPPAPVATARGARSLTVAWSAEAAAAAGWRYARAVFRALVAEAAARSGAASGGGAGSTAGAAPAPAQAPAPAEAAAGGSDPASSAEESLSAGALVQAASADDRLGAFLGSVGACLPAGPDGADGEEGRPSLLEELRAEDPDVNLSWDDVVQLALQGSGRWQAAEDGTSFELWALDAGDADTLAAAQAAGSLGAPGGDGWRAVFSGKGQQHSLADLRPGAPLLFAARAVNADGDVSEFSAVGVARTRLDRPPALRLAPGRSPATSLLARWGSVDCDAQGGAIAAVSAAVPSAKAHGREAATAWALGGHRPSGGAAADAALMAAALATLSADSPAAAAGPRPGAPPGQSDAGAPGGIAVRAPRPSSAAAPAAAPGDDDVPSESDSDDAWSMASDDSLRDDASGAGAGGGGQQEAKRAGSARRGDGRPPARPSAGRRLSSGVGQSGSSSRGSPPSSAASSVSGAGARRWIAWSRVPALLAAAGVPATQAALSAISEHATALAPHLGTPAQPSRRPAASHDAAATSGPAAPPAAVPEAAIQAWLADRGAGVAYALQLRDATADHGQWRTVYQGPLRSAEPAELLPRRRYQLRVRAVAGPAASSWSAPVAAATAPLPPFAPTVVRTEPRGVTIRWHAAQGGASGFVVYGAVVSALGSRSAADPPAELEWEPLLQTSHSLATVSGLRPDTVYRLCVAAKGDGGAADSEPSFASQAVTPPAAGWSDPGPTQSLGSFVMETEGAVVPGDRCCWEEPVWATRPTAGSATGISRGRRSKQPWRAAPAGASSRPSGGTWTQVGTRTVVADVVQVDPRDGSVGMHVLWSRTALSEAAECPPLGAGKAITRTRADLAEAAPLREEWIDEAGRWSPDEEAAAAANDTLASFGGE</sequence>
<gene>
    <name evidence="3" type="ORF">FNF31_02794</name>
</gene>
<dbReference type="InterPro" id="IPR013783">
    <property type="entry name" value="Ig-like_fold"/>
</dbReference>
<dbReference type="SUPFAM" id="SSF49265">
    <property type="entry name" value="Fibronectin type III"/>
    <property type="match status" value="2"/>
</dbReference>
<feature type="compositionally biased region" description="Low complexity" evidence="1">
    <location>
        <begin position="786"/>
        <end position="815"/>
    </location>
</feature>
<dbReference type="InterPro" id="IPR050617">
    <property type="entry name" value="E3_ligase_FN3/SPRY"/>
</dbReference>
<dbReference type="Proteomes" id="UP000325113">
    <property type="component" value="Unassembled WGS sequence"/>
</dbReference>
<protein>
    <recommendedName>
        <fullName evidence="2">Fibronectin type-III domain-containing protein</fullName>
    </recommendedName>
</protein>
<evidence type="ECO:0000313" key="4">
    <source>
        <dbReference type="Proteomes" id="UP000325113"/>
    </source>
</evidence>
<feature type="compositionally biased region" description="Low complexity" evidence="1">
    <location>
        <begin position="1157"/>
        <end position="1186"/>
    </location>
</feature>
<evidence type="ECO:0000259" key="2">
    <source>
        <dbReference type="PROSITE" id="PS50853"/>
    </source>
</evidence>
<feature type="domain" description="Fibronectin type-III" evidence="2">
    <location>
        <begin position="1340"/>
        <end position="1442"/>
    </location>
</feature>
<dbReference type="PANTHER" id="PTHR24099">
    <property type="entry name" value="E3 UBIQUITIN-PROTEIN LIGASE TRIM36-RELATED"/>
    <property type="match status" value="1"/>
</dbReference>
<name>A0A5A8DDN3_CAFRO</name>
<dbReference type="CDD" id="cd00063">
    <property type="entry name" value="FN3"/>
    <property type="match status" value="1"/>
</dbReference>
<dbReference type="PANTHER" id="PTHR24099:SF11">
    <property type="entry name" value="FIBRONECTIN TYPE III DOMAIN-CONTAINING 3BA-RELATED"/>
    <property type="match status" value="1"/>
</dbReference>
<feature type="compositionally biased region" description="Low complexity" evidence="1">
    <location>
        <begin position="1086"/>
        <end position="1100"/>
    </location>
</feature>
<feature type="compositionally biased region" description="Basic and acidic residues" evidence="1">
    <location>
        <begin position="1139"/>
        <end position="1153"/>
    </location>
</feature>
<dbReference type="SMART" id="SM00060">
    <property type="entry name" value="FN3"/>
    <property type="match status" value="3"/>
</dbReference>
<feature type="region of interest" description="Disordered" evidence="1">
    <location>
        <begin position="510"/>
        <end position="532"/>
    </location>
</feature>
<dbReference type="Gene3D" id="2.60.40.10">
    <property type="entry name" value="Immunoglobulins"/>
    <property type="match status" value="2"/>
</dbReference>
<accession>A0A5A8DDN3</accession>
<evidence type="ECO:0000256" key="1">
    <source>
        <dbReference type="SAM" id="MobiDB-lite"/>
    </source>
</evidence>
<feature type="compositionally biased region" description="Low complexity" evidence="1">
    <location>
        <begin position="1501"/>
        <end position="1514"/>
    </location>
</feature>
<feature type="compositionally biased region" description="Low complexity" evidence="1">
    <location>
        <begin position="1243"/>
        <end position="1252"/>
    </location>
</feature>
<feature type="compositionally biased region" description="Acidic residues" evidence="1">
    <location>
        <begin position="1101"/>
        <end position="1113"/>
    </location>
</feature>
<comment type="caution">
    <text evidence="3">The sequence shown here is derived from an EMBL/GenBank/DDBJ whole genome shotgun (WGS) entry which is preliminary data.</text>
</comment>
<proteinExistence type="predicted"/>
<evidence type="ECO:0000313" key="3">
    <source>
        <dbReference type="EMBL" id="KAA0163633.1"/>
    </source>
</evidence>
<feature type="region of interest" description="Disordered" evidence="1">
    <location>
        <begin position="1587"/>
        <end position="1608"/>
    </location>
</feature>
<feature type="region of interest" description="Disordered" evidence="1">
    <location>
        <begin position="1"/>
        <end position="43"/>
    </location>
</feature>